<dbReference type="Pfam" id="PF14238">
    <property type="entry name" value="DUF4340"/>
    <property type="match status" value="1"/>
</dbReference>
<protein>
    <recommendedName>
        <fullName evidence="1">DUF4340 domain-containing protein</fullName>
    </recommendedName>
</protein>
<gene>
    <name evidence="2" type="ORF">CKO28_21805</name>
</gene>
<feature type="domain" description="DUF4340" evidence="1">
    <location>
        <begin position="73"/>
        <end position="260"/>
    </location>
</feature>
<dbReference type="Proteomes" id="UP001296873">
    <property type="component" value="Unassembled WGS sequence"/>
</dbReference>
<keyword evidence="3" id="KW-1185">Reference proteome</keyword>
<evidence type="ECO:0000259" key="1">
    <source>
        <dbReference type="Pfam" id="PF14238"/>
    </source>
</evidence>
<comment type="caution">
    <text evidence="2">The sequence shown here is derived from an EMBL/GenBank/DDBJ whole genome shotgun (WGS) entry which is preliminary data.</text>
</comment>
<sequence length="338" mass="36305">MSLRTLIVLALVTLLSGGGALTLSWLEPRPAQVRLAGEPVLPGLAGRLPAVQRIAVEVRGKPGVVLVRDGDGWAVASAHGYPARTERVNRLLVGLAKLEKIAPKTADPARFRRLALGDPATDPLARRVTLTGRDGGDIAQLIVGKQRHELTGRASSGTYVRVPGGERAWLAAGLADLSDDAYPFLDTAVIDLPPGKIRRIEIARVGGGRLVAVRPAEDAPALAIADVPRGRRLDVAAVRRLGSLVSEIKFDRVAPASTLERATRVAATTVVTFDGLRLQLRVFERDRRFWLTLSASADRPAAAERAGRLDARLDGWAYMVADYIAERLTRTQADVLSD</sequence>
<reference evidence="2 3" key="1">
    <citation type="journal article" date="2020" name="Microorganisms">
        <title>Osmotic Adaptation and Compatible Solute Biosynthesis of Phototrophic Bacteria as Revealed from Genome Analyses.</title>
        <authorList>
            <person name="Imhoff J.F."/>
            <person name="Rahn T."/>
            <person name="Kunzel S."/>
            <person name="Keller A."/>
            <person name="Neulinger S.C."/>
        </authorList>
    </citation>
    <scope>NUCLEOTIDE SEQUENCE [LARGE SCALE GENOMIC DNA]</scope>
    <source>
        <strain evidence="2 3">DSM 9895</strain>
    </source>
</reference>
<evidence type="ECO:0000313" key="3">
    <source>
        <dbReference type="Proteomes" id="UP001296873"/>
    </source>
</evidence>
<organism evidence="2 3">
    <name type="scientific">Rhodovibrio sodomensis</name>
    <dbReference type="NCBI Taxonomy" id="1088"/>
    <lineage>
        <taxon>Bacteria</taxon>
        <taxon>Pseudomonadati</taxon>
        <taxon>Pseudomonadota</taxon>
        <taxon>Alphaproteobacteria</taxon>
        <taxon>Rhodospirillales</taxon>
        <taxon>Rhodovibrionaceae</taxon>
        <taxon>Rhodovibrio</taxon>
    </lineage>
</organism>
<accession>A0ABS1DJI4</accession>
<dbReference type="InterPro" id="IPR025641">
    <property type="entry name" value="DUF4340"/>
</dbReference>
<evidence type="ECO:0000313" key="2">
    <source>
        <dbReference type="EMBL" id="MBK1670660.1"/>
    </source>
</evidence>
<proteinExistence type="predicted"/>
<name>A0ABS1DJI4_9PROT</name>
<dbReference type="RefSeq" id="WP_200343104.1">
    <property type="nucleotide sequence ID" value="NZ_NRRL01000107.1"/>
</dbReference>
<dbReference type="EMBL" id="NRRL01000107">
    <property type="protein sequence ID" value="MBK1670660.1"/>
    <property type="molecule type" value="Genomic_DNA"/>
</dbReference>